<dbReference type="InterPro" id="IPR036680">
    <property type="entry name" value="SPOR-like_sf"/>
</dbReference>
<feature type="repeat" description="TPR" evidence="1">
    <location>
        <begin position="67"/>
        <end position="100"/>
    </location>
</feature>
<feature type="region of interest" description="Disordered" evidence="3">
    <location>
        <begin position="284"/>
        <end position="469"/>
    </location>
</feature>
<feature type="coiled-coil region" evidence="2">
    <location>
        <begin position="534"/>
        <end position="563"/>
    </location>
</feature>
<evidence type="ECO:0000256" key="1">
    <source>
        <dbReference type="PROSITE-ProRule" id="PRU00339"/>
    </source>
</evidence>
<dbReference type="OrthoDB" id="7398646at2"/>
<sequence length="657" mass="66687">MTKDLRVDHLVSRLLGGAALIGALASGPAFGQSAPVVSRPVVQAIPGADNKKLSMALARLGRDARDVPALIDAGDAARALQDYAAAIGFYRRADEVSPGNPGVQAGLGSAFVHNGDPVSAIPCFDAAEKAGAAPSAISADRGLAYDLVGDNALAQRYYAAAMATASGDKADELRNRLAVSQAIGGDLDAAYATLLPLLNKQDKPGWRTRAFTLAIAGDTDQAVDVAGKILPGQLAQNIAPYLRYMPRLTKAQQSAAANLGRFPKASEIGRDDARIAAYAPPRSTAAGAGLIPKGEPLGGTKLANAGKTARPRVDRAGRQQGAARSGAQSGSAAARTAALASVDPDRVAPPDPKPTIERDGSGELPPIGRSAEAPKAAATVVPSSPTPARQPARSSKAPQVAAASASPVRTAPAATSPSGPAANPGFDLGRLPAATSAANPAAAEAAKTPPAAPQVAAAASPPPVPGPSQLSLSEIFADIGKPTADIMPASGAVDIRLITPAAPPPPPAPAVQLPKVDEGKPAEPTAAELKAAKAKDARAKAAAAKAAEAKAKAEAEAKAKAKKPSHPSRIWVQIGVGRDKGAIAFDWRRYTRENAALLKGYSPYVSEMGRTNRVLIGPFATQKAANSFLADAKRQGFSDALPWTSPAGQVVDPLSAK</sequence>
<gene>
    <name evidence="5" type="ORF">A8V01_10605</name>
</gene>
<dbReference type="GO" id="GO:0042834">
    <property type="term" value="F:peptidoglycan binding"/>
    <property type="evidence" value="ECO:0007669"/>
    <property type="project" value="InterPro"/>
</dbReference>
<evidence type="ECO:0000313" key="6">
    <source>
        <dbReference type="Proteomes" id="UP000236327"/>
    </source>
</evidence>
<accession>A0A2K2FT09</accession>
<evidence type="ECO:0000259" key="4">
    <source>
        <dbReference type="PROSITE" id="PS51724"/>
    </source>
</evidence>
<keyword evidence="6" id="KW-1185">Reference proteome</keyword>
<reference evidence="5 6" key="1">
    <citation type="submission" date="2016-05" db="EMBL/GenBank/DDBJ databases">
        <title>Complete genome sequence of Novosphingobium guangzhouense SA925(T).</title>
        <authorList>
            <person name="Sha S."/>
        </authorList>
    </citation>
    <scope>NUCLEOTIDE SEQUENCE [LARGE SCALE GENOMIC DNA]</scope>
    <source>
        <strain evidence="5 6">SA925</strain>
    </source>
</reference>
<dbReference type="InterPro" id="IPR007730">
    <property type="entry name" value="SPOR-like_dom"/>
</dbReference>
<evidence type="ECO:0000313" key="5">
    <source>
        <dbReference type="EMBL" id="PNU01904.1"/>
    </source>
</evidence>
<keyword evidence="2" id="KW-0175">Coiled coil</keyword>
<evidence type="ECO:0000256" key="3">
    <source>
        <dbReference type="SAM" id="MobiDB-lite"/>
    </source>
</evidence>
<evidence type="ECO:0000256" key="2">
    <source>
        <dbReference type="SAM" id="Coils"/>
    </source>
</evidence>
<feature type="compositionally biased region" description="Low complexity" evidence="3">
    <location>
        <begin position="432"/>
        <end position="459"/>
    </location>
</feature>
<proteinExistence type="predicted"/>
<dbReference type="AlphaFoldDB" id="A0A2K2FT09"/>
<dbReference type="Proteomes" id="UP000236327">
    <property type="component" value="Unassembled WGS sequence"/>
</dbReference>
<dbReference type="Gene3D" id="1.25.40.10">
    <property type="entry name" value="Tetratricopeptide repeat domain"/>
    <property type="match status" value="1"/>
</dbReference>
<comment type="caution">
    <text evidence="5">The sequence shown here is derived from an EMBL/GenBank/DDBJ whole genome shotgun (WGS) entry which is preliminary data.</text>
</comment>
<dbReference type="Pfam" id="PF05036">
    <property type="entry name" value="SPOR"/>
    <property type="match status" value="1"/>
</dbReference>
<dbReference type="SUPFAM" id="SSF48452">
    <property type="entry name" value="TPR-like"/>
    <property type="match status" value="1"/>
</dbReference>
<feature type="compositionally biased region" description="Low complexity" evidence="3">
    <location>
        <begin position="394"/>
        <end position="425"/>
    </location>
</feature>
<dbReference type="PROSITE" id="PS50005">
    <property type="entry name" value="TPR"/>
    <property type="match status" value="1"/>
</dbReference>
<protein>
    <submittedName>
        <fullName evidence="5">Sporulation protein SsgA</fullName>
    </submittedName>
</protein>
<feature type="compositionally biased region" description="Basic and acidic residues" evidence="3">
    <location>
        <begin position="343"/>
        <end position="361"/>
    </location>
</feature>
<dbReference type="SUPFAM" id="SSF110997">
    <property type="entry name" value="Sporulation related repeat"/>
    <property type="match status" value="1"/>
</dbReference>
<dbReference type="Gene3D" id="3.30.70.1070">
    <property type="entry name" value="Sporulation related repeat"/>
    <property type="match status" value="1"/>
</dbReference>
<keyword evidence="1" id="KW-0802">TPR repeat</keyword>
<feature type="compositionally biased region" description="Low complexity" evidence="3">
    <location>
        <begin position="318"/>
        <end position="341"/>
    </location>
</feature>
<dbReference type="InterPro" id="IPR011990">
    <property type="entry name" value="TPR-like_helical_dom_sf"/>
</dbReference>
<dbReference type="EMBL" id="LYMM01000095">
    <property type="protein sequence ID" value="PNU01904.1"/>
    <property type="molecule type" value="Genomic_DNA"/>
</dbReference>
<feature type="region of interest" description="Disordered" evidence="3">
    <location>
        <begin position="503"/>
        <end position="525"/>
    </location>
</feature>
<feature type="domain" description="SPOR" evidence="4">
    <location>
        <begin position="564"/>
        <end position="645"/>
    </location>
</feature>
<organism evidence="5 6">
    <name type="scientific">Novosphingobium guangzhouense</name>
    <dbReference type="NCBI Taxonomy" id="1850347"/>
    <lineage>
        <taxon>Bacteria</taxon>
        <taxon>Pseudomonadati</taxon>
        <taxon>Pseudomonadota</taxon>
        <taxon>Alphaproteobacteria</taxon>
        <taxon>Sphingomonadales</taxon>
        <taxon>Sphingomonadaceae</taxon>
        <taxon>Novosphingobium</taxon>
    </lineage>
</organism>
<dbReference type="InterPro" id="IPR019734">
    <property type="entry name" value="TPR_rpt"/>
</dbReference>
<dbReference type="PROSITE" id="PS51724">
    <property type="entry name" value="SPOR"/>
    <property type="match status" value="1"/>
</dbReference>
<name>A0A2K2FT09_9SPHN</name>